<sequence>TIITIASRISNHTRIAEPPSIWLDAYFEWLDPTSTCCGHVPGRPDQPCSHPNDTANSTCVHCLPPDSGSNRPNSSAFLDNLLHFLTANPDTNCAAAGHAAYNSAVVVDYDTMKIGASYAMTYHTILRNSSDFIAALKQARELSVNLTRELDHEVFAYSVFYVYYEQYLHIYWDMGINIGLSLLAVFLVTVFMLGFDVWGAFIIISVVFMIIVHMGGVMVYAGINANAVSLVNLVMTVGIAVEFCSHIVRWFMMEKGTRLERAHSSLANMGSSVSV</sequence>
<dbReference type="AlphaFoldDB" id="A0AAN0K408"/>
<dbReference type="GO" id="GO:0030299">
    <property type="term" value="P:intestinal cholesterol absorption"/>
    <property type="evidence" value="ECO:0007669"/>
    <property type="project" value="TreeGrafter"/>
</dbReference>
<dbReference type="RefSeq" id="XP_019863914.1">
    <property type="nucleotide sequence ID" value="XM_020008355.1"/>
</dbReference>
<feature type="transmembrane region" description="Helical" evidence="1">
    <location>
        <begin position="170"/>
        <end position="193"/>
    </location>
</feature>
<reference evidence="3" key="1">
    <citation type="journal article" date="2010" name="Nature">
        <title>The Amphimedon queenslandica genome and the evolution of animal complexity.</title>
        <authorList>
            <person name="Srivastava M."/>
            <person name="Simakov O."/>
            <person name="Chapman J."/>
            <person name="Fahey B."/>
            <person name="Gauthier M.E."/>
            <person name="Mitros T."/>
            <person name="Richards G.S."/>
            <person name="Conaco C."/>
            <person name="Dacre M."/>
            <person name="Hellsten U."/>
            <person name="Larroux C."/>
            <person name="Putnam N.H."/>
            <person name="Stanke M."/>
            <person name="Adamska M."/>
            <person name="Darling A."/>
            <person name="Degnan S.M."/>
            <person name="Oakley T.H."/>
            <person name="Plachetzki D.C."/>
            <person name="Zhai Y."/>
            <person name="Adamski M."/>
            <person name="Calcino A."/>
            <person name="Cummins S.F."/>
            <person name="Goodstein D.M."/>
            <person name="Harris C."/>
            <person name="Jackson D.J."/>
            <person name="Leys S.P."/>
            <person name="Shu S."/>
            <person name="Woodcroft B.J."/>
            <person name="Vervoort M."/>
            <person name="Kosik K.S."/>
            <person name="Manning G."/>
            <person name="Degnan B.M."/>
            <person name="Rokhsar D.S."/>
        </authorList>
    </citation>
    <scope>NUCLEOTIDE SEQUENCE [LARGE SCALE GENOMIC DNA]</scope>
</reference>
<keyword evidence="1" id="KW-1133">Transmembrane helix</keyword>
<dbReference type="GO" id="GO:0005886">
    <property type="term" value="C:plasma membrane"/>
    <property type="evidence" value="ECO:0007669"/>
    <property type="project" value="TreeGrafter"/>
</dbReference>
<reference evidence="2" key="2">
    <citation type="submission" date="2024-06" db="UniProtKB">
        <authorList>
            <consortium name="EnsemblMetazoa"/>
        </authorList>
    </citation>
    <scope>IDENTIFICATION</scope>
</reference>
<keyword evidence="3" id="KW-1185">Reference proteome</keyword>
<name>A0AAN0K408_AMPQE</name>
<dbReference type="GO" id="GO:0015918">
    <property type="term" value="P:sterol transport"/>
    <property type="evidence" value="ECO:0007669"/>
    <property type="project" value="TreeGrafter"/>
</dbReference>
<evidence type="ECO:0000313" key="3">
    <source>
        <dbReference type="Proteomes" id="UP000007879"/>
    </source>
</evidence>
<dbReference type="PANTHER" id="PTHR45727">
    <property type="entry name" value="NPC INTRACELLULAR CHOLESTEROL TRANSPORTER 1"/>
    <property type="match status" value="1"/>
</dbReference>
<feature type="transmembrane region" description="Helical" evidence="1">
    <location>
        <begin position="229"/>
        <end position="251"/>
    </location>
</feature>
<dbReference type="Proteomes" id="UP000007879">
    <property type="component" value="Unassembled WGS sequence"/>
</dbReference>
<keyword evidence="1" id="KW-0472">Membrane</keyword>
<protein>
    <recommendedName>
        <fullName evidence="4">SSD domain-containing protein</fullName>
    </recommendedName>
</protein>
<evidence type="ECO:0000313" key="2">
    <source>
        <dbReference type="EnsemblMetazoa" id="XP_019863914.1"/>
    </source>
</evidence>
<organism evidence="2 3">
    <name type="scientific">Amphimedon queenslandica</name>
    <name type="common">Sponge</name>
    <dbReference type="NCBI Taxonomy" id="400682"/>
    <lineage>
        <taxon>Eukaryota</taxon>
        <taxon>Metazoa</taxon>
        <taxon>Porifera</taxon>
        <taxon>Demospongiae</taxon>
        <taxon>Heteroscleromorpha</taxon>
        <taxon>Haplosclerida</taxon>
        <taxon>Niphatidae</taxon>
        <taxon>Amphimedon</taxon>
    </lineage>
</organism>
<feature type="transmembrane region" description="Helical" evidence="1">
    <location>
        <begin position="200"/>
        <end position="223"/>
    </location>
</feature>
<evidence type="ECO:0000256" key="1">
    <source>
        <dbReference type="SAM" id="Phobius"/>
    </source>
</evidence>
<dbReference type="GO" id="GO:0015485">
    <property type="term" value="F:cholesterol binding"/>
    <property type="evidence" value="ECO:0007669"/>
    <property type="project" value="TreeGrafter"/>
</dbReference>
<dbReference type="Gene3D" id="1.20.1640.10">
    <property type="entry name" value="Multidrug efflux transporter AcrB transmembrane domain"/>
    <property type="match status" value="1"/>
</dbReference>
<dbReference type="EnsemblMetazoa" id="XM_020008355.1">
    <property type="protein sequence ID" value="XP_019863914.1"/>
    <property type="gene ID" value="LOC100634252"/>
</dbReference>
<dbReference type="PANTHER" id="PTHR45727:SF2">
    <property type="entry name" value="NPC INTRACELLULAR CHOLESTEROL TRANSPORTER 1"/>
    <property type="match status" value="1"/>
</dbReference>
<keyword evidence="1" id="KW-0812">Transmembrane</keyword>
<proteinExistence type="predicted"/>
<dbReference type="KEGG" id="aqu:100634252"/>
<dbReference type="GeneID" id="100634252"/>
<dbReference type="SUPFAM" id="SSF82866">
    <property type="entry name" value="Multidrug efflux transporter AcrB transmembrane domain"/>
    <property type="match status" value="1"/>
</dbReference>
<dbReference type="GO" id="GO:0042632">
    <property type="term" value="P:cholesterol homeostasis"/>
    <property type="evidence" value="ECO:0007669"/>
    <property type="project" value="TreeGrafter"/>
</dbReference>
<accession>A0AAN0K408</accession>
<evidence type="ECO:0008006" key="4">
    <source>
        <dbReference type="Google" id="ProtNLM"/>
    </source>
</evidence>